<evidence type="ECO:0000313" key="2">
    <source>
        <dbReference type="EMBL" id="DAE03132.1"/>
    </source>
</evidence>
<accession>A0A8S5PA94</accession>
<sequence length="41" mass="4735">MSDIEFTMITTAILLYASAIGMIGVFIHTLYSIYKEYKEKQ</sequence>
<keyword evidence="1" id="KW-1133">Transmembrane helix</keyword>
<name>A0A8S5PA94_9CAUD</name>
<keyword evidence="1" id="KW-0812">Transmembrane</keyword>
<feature type="transmembrane region" description="Helical" evidence="1">
    <location>
        <begin position="6"/>
        <end position="31"/>
    </location>
</feature>
<reference evidence="2" key="1">
    <citation type="journal article" date="2021" name="Proc. Natl. Acad. Sci. U.S.A.">
        <title>A Catalog of Tens of Thousands of Viruses from Human Metagenomes Reveals Hidden Associations with Chronic Diseases.</title>
        <authorList>
            <person name="Tisza M.J."/>
            <person name="Buck C.B."/>
        </authorList>
    </citation>
    <scope>NUCLEOTIDE SEQUENCE</scope>
    <source>
        <strain evidence="2">CtU7u6</strain>
    </source>
</reference>
<keyword evidence="1" id="KW-0472">Membrane</keyword>
<dbReference type="EMBL" id="BK015359">
    <property type="protein sequence ID" value="DAE03132.1"/>
    <property type="molecule type" value="Genomic_DNA"/>
</dbReference>
<protein>
    <submittedName>
        <fullName evidence="2">Uncharacterized protein</fullName>
    </submittedName>
</protein>
<organism evidence="2">
    <name type="scientific">Podoviridae sp. ctU7u6</name>
    <dbReference type="NCBI Taxonomy" id="2825252"/>
    <lineage>
        <taxon>Viruses</taxon>
        <taxon>Duplodnaviria</taxon>
        <taxon>Heunggongvirae</taxon>
        <taxon>Uroviricota</taxon>
        <taxon>Caudoviricetes</taxon>
    </lineage>
</organism>
<proteinExistence type="predicted"/>
<evidence type="ECO:0000256" key="1">
    <source>
        <dbReference type="SAM" id="Phobius"/>
    </source>
</evidence>